<dbReference type="InParanoid" id="B9SXV6"/>
<accession>B9SXV6</accession>
<keyword evidence="2" id="KW-1185">Reference proteome</keyword>
<evidence type="ECO:0000313" key="2">
    <source>
        <dbReference type="Proteomes" id="UP000008311"/>
    </source>
</evidence>
<organism evidence="1 2">
    <name type="scientific">Ricinus communis</name>
    <name type="common">Castor bean</name>
    <dbReference type="NCBI Taxonomy" id="3988"/>
    <lineage>
        <taxon>Eukaryota</taxon>
        <taxon>Viridiplantae</taxon>
        <taxon>Streptophyta</taxon>
        <taxon>Embryophyta</taxon>
        <taxon>Tracheophyta</taxon>
        <taxon>Spermatophyta</taxon>
        <taxon>Magnoliopsida</taxon>
        <taxon>eudicotyledons</taxon>
        <taxon>Gunneridae</taxon>
        <taxon>Pentapetalae</taxon>
        <taxon>rosids</taxon>
        <taxon>fabids</taxon>
        <taxon>Malpighiales</taxon>
        <taxon>Euphorbiaceae</taxon>
        <taxon>Acalyphoideae</taxon>
        <taxon>Acalypheae</taxon>
        <taxon>Ricinus</taxon>
    </lineage>
</organism>
<name>B9SXV6_RICCO</name>
<dbReference type="Proteomes" id="UP000008311">
    <property type="component" value="Unassembled WGS sequence"/>
</dbReference>
<dbReference type="EMBL" id="EQ974234">
    <property type="protein sequence ID" value="EEF31565.1"/>
    <property type="molecule type" value="Genomic_DNA"/>
</dbReference>
<reference evidence="2" key="1">
    <citation type="journal article" date="2010" name="Nat. Biotechnol.">
        <title>Draft genome sequence of the oilseed species Ricinus communis.</title>
        <authorList>
            <person name="Chan A.P."/>
            <person name="Crabtree J."/>
            <person name="Zhao Q."/>
            <person name="Lorenzi H."/>
            <person name="Orvis J."/>
            <person name="Puiu D."/>
            <person name="Melake-Berhan A."/>
            <person name="Jones K.M."/>
            <person name="Redman J."/>
            <person name="Chen G."/>
            <person name="Cahoon E.B."/>
            <person name="Gedil M."/>
            <person name="Stanke M."/>
            <person name="Haas B.J."/>
            <person name="Wortman J.R."/>
            <person name="Fraser-Liggett C.M."/>
            <person name="Ravel J."/>
            <person name="Rabinowicz P.D."/>
        </authorList>
    </citation>
    <scope>NUCLEOTIDE SEQUENCE [LARGE SCALE GENOMIC DNA]</scope>
    <source>
        <strain evidence="2">cv. Hale</strain>
    </source>
</reference>
<evidence type="ECO:0000313" key="1">
    <source>
        <dbReference type="EMBL" id="EEF31565.1"/>
    </source>
</evidence>
<proteinExistence type="predicted"/>
<dbReference type="AlphaFoldDB" id="B9SXV6"/>
<evidence type="ECO:0008006" key="3">
    <source>
        <dbReference type="Google" id="ProtNLM"/>
    </source>
</evidence>
<protein>
    <recommendedName>
        <fullName evidence="3">DUF4283 domain-containing protein</fullName>
    </recommendedName>
</protein>
<sequence>MDGDIVEDFPSQVTESLMERNDNISLAAVRFPLSFKDILMKNGTQRPQGPLDQDIADFSNESNVKEDLNKEDDCLTIRVSSLEKIRLRKSWNQCLIIKLWGKIVGYNFLVRRIKQLCFIIFMNMNLGPRHMPNSDPCSASVDKVAIWVRILNLPLEYFNEDFLLRLEVKIDIRSRFQALLEEEIEDLPRNGIKINEDMEASEVLANINLNVALSKHFADPATEAQNHDKPKTSLFRLLSKSLLTT</sequence>
<gene>
    <name evidence="1" type="ORF">RCOM_0491280</name>
</gene>